<protein>
    <submittedName>
        <fullName evidence="1">Uncharacterized protein</fullName>
    </submittedName>
</protein>
<evidence type="ECO:0000313" key="2">
    <source>
        <dbReference type="Proteomes" id="UP001159363"/>
    </source>
</evidence>
<sequence length="251" mass="27577">MLKEIAGVESILFNNIGVKNLVVVAGRALCQHVKCTCALEVDLPPSMFLRGQPHYRLSTINAHFTVDGLYPQSNIDTCLALSSERHHGNGRRVLVCDVTGAAVCYLNIRNPSRKVSQLPVPREQRGKGCWAARRGWLTLFMMVRSTDEVGEGMGEGLFGGRAKELPALSWTIYSLSTDEVAVAERLACSLPTKTNRVQSLAESPDFSIWEYCRTMPLVGGISRGSPVSPASVILALLHTHLNQLHRLLRPC</sequence>
<dbReference type="EMBL" id="JARBHB010000007">
    <property type="protein sequence ID" value="KAJ8880029.1"/>
    <property type="molecule type" value="Genomic_DNA"/>
</dbReference>
<dbReference type="Proteomes" id="UP001159363">
    <property type="component" value="Chromosome 6"/>
</dbReference>
<proteinExistence type="predicted"/>
<keyword evidence="2" id="KW-1185">Reference proteome</keyword>
<evidence type="ECO:0000313" key="1">
    <source>
        <dbReference type="EMBL" id="KAJ8880029.1"/>
    </source>
</evidence>
<name>A0ABQ9H6V7_9NEOP</name>
<accession>A0ABQ9H6V7</accession>
<comment type="caution">
    <text evidence="1">The sequence shown here is derived from an EMBL/GenBank/DDBJ whole genome shotgun (WGS) entry which is preliminary data.</text>
</comment>
<reference evidence="1 2" key="1">
    <citation type="submission" date="2023-02" db="EMBL/GenBank/DDBJ databases">
        <title>LHISI_Scaffold_Assembly.</title>
        <authorList>
            <person name="Stuart O.P."/>
            <person name="Cleave R."/>
            <person name="Magrath M.J.L."/>
            <person name="Mikheyev A.S."/>
        </authorList>
    </citation>
    <scope>NUCLEOTIDE SEQUENCE [LARGE SCALE GENOMIC DNA]</scope>
    <source>
        <strain evidence="1">Daus_M_001</strain>
        <tissue evidence="1">Leg muscle</tissue>
    </source>
</reference>
<organism evidence="1 2">
    <name type="scientific">Dryococelus australis</name>
    <dbReference type="NCBI Taxonomy" id="614101"/>
    <lineage>
        <taxon>Eukaryota</taxon>
        <taxon>Metazoa</taxon>
        <taxon>Ecdysozoa</taxon>
        <taxon>Arthropoda</taxon>
        <taxon>Hexapoda</taxon>
        <taxon>Insecta</taxon>
        <taxon>Pterygota</taxon>
        <taxon>Neoptera</taxon>
        <taxon>Polyneoptera</taxon>
        <taxon>Phasmatodea</taxon>
        <taxon>Verophasmatodea</taxon>
        <taxon>Anareolatae</taxon>
        <taxon>Phasmatidae</taxon>
        <taxon>Eurycanthinae</taxon>
        <taxon>Dryococelus</taxon>
    </lineage>
</organism>
<gene>
    <name evidence="1" type="ORF">PR048_020651</name>
</gene>